<dbReference type="Gene3D" id="2.60.40.1080">
    <property type="match status" value="1"/>
</dbReference>
<feature type="chain" id="PRO_5046833237" evidence="1">
    <location>
        <begin position="25"/>
        <end position="542"/>
    </location>
</feature>
<reference evidence="4" key="1">
    <citation type="journal article" date="2019" name="Int. J. Syst. Evol. Microbiol.">
        <title>The Global Catalogue of Microorganisms (GCM) 10K type strain sequencing project: providing services to taxonomists for standard genome sequencing and annotation.</title>
        <authorList>
            <consortium name="The Broad Institute Genomics Platform"/>
            <consortium name="The Broad Institute Genome Sequencing Center for Infectious Disease"/>
            <person name="Wu L."/>
            <person name="Ma J."/>
        </authorList>
    </citation>
    <scope>NUCLEOTIDE SEQUENCE [LARGE SCALE GENOMIC DNA]</scope>
    <source>
        <strain evidence="4">CCUG 53270</strain>
    </source>
</reference>
<dbReference type="Pfam" id="PF00395">
    <property type="entry name" value="SLH"/>
    <property type="match status" value="2"/>
</dbReference>
<feature type="domain" description="SLH" evidence="2">
    <location>
        <begin position="30"/>
        <end position="93"/>
    </location>
</feature>
<evidence type="ECO:0000259" key="2">
    <source>
        <dbReference type="PROSITE" id="PS51272"/>
    </source>
</evidence>
<dbReference type="InterPro" id="IPR001119">
    <property type="entry name" value="SLH_dom"/>
</dbReference>
<dbReference type="Proteomes" id="UP001597180">
    <property type="component" value="Unassembled WGS sequence"/>
</dbReference>
<keyword evidence="1" id="KW-0732">Signal</keyword>
<feature type="domain" description="SLH" evidence="2">
    <location>
        <begin position="96"/>
        <end position="159"/>
    </location>
</feature>
<dbReference type="RefSeq" id="WP_345588052.1">
    <property type="nucleotide sequence ID" value="NZ_BAABJG010000015.1"/>
</dbReference>
<evidence type="ECO:0000313" key="4">
    <source>
        <dbReference type="Proteomes" id="UP001597180"/>
    </source>
</evidence>
<evidence type="ECO:0000313" key="3">
    <source>
        <dbReference type="EMBL" id="MFD1222483.1"/>
    </source>
</evidence>
<feature type="signal peptide" evidence="1">
    <location>
        <begin position="1"/>
        <end position="24"/>
    </location>
</feature>
<gene>
    <name evidence="3" type="ORF">ACFQ4B_20405</name>
</gene>
<dbReference type="PROSITE" id="PS51272">
    <property type="entry name" value="SLH"/>
    <property type="match status" value="2"/>
</dbReference>
<comment type="caution">
    <text evidence="3">The sequence shown here is derived from an EMBL/GenBank/DDBJ whole genome shotgun (WGS) entry which is preliminary data.</text>
</comment>
<protein>
    <submittedName>
        <fullName evidence="3">S-layer homology domain-containing protein</fullName>
    </submittedName>
</protein>
<accession>A0ABW3UNE9</accession>
<keyword evidence="4" id="KW-1185">Reference proteome</keyword>
<evidence type="ECO:0000256" key="1">
    <source>
        <dbReference type="SAM" id="SignalP"/>
    </source>
</evidence>
<name>A0ABW3UNE9_9BACL</name>
<sequence>MKKGLTLLTTAAVALSMLSSTALANTTKTTADYKDLVNVDTALKTKLDTLLTQGIFEGVSEDSFGISQNMTRAQFAKVAALVFGLKVDAAVQASSFTDVRSDDTANGWAIPYIEAAKKAGLIDGMTDTTFAPGENVTVGQLDTVFLKGLGKTVNTTGTPWYADAVKQAKEANIHPGDKAGDAVATREDLVVGAYGSLPSSPSAENKQVSVTSVQASGDQAVQVKLDKAVDATKATLTLSKDGAVVATSTAWAFSNDSATLTLTGDTKLSNGSYTVTLGGLDTASIKTATGSFTVGTITSTGKYKYSTASSYELSSVIDSNLTSAATGSNGSVSKAEAEDPTLSKLAKEVEITVTNESGEEVSTPGLVQTISSSNPSVVKAAVSADHKGYILGDKAGTATIYLTYATISGERNQVSIPVTVTNAAISAQTVEARTTSITAYATVTNGVYSSQFNGYEKMDLKVTDNFGTEYEQDEIAYYNFALNTYFTAEDITGDPQNGPVGTVTFDKAGNVQITGNVTKFTLVSVLFNDKRAYADVTVVKQN</sequence>
<dbReference type="InterPro" id="IPR032789">
    <property type="entry name" value="T2SS-T3SS_pil_N"/>
</dbReference>
<dbReference type="Pfam" id="PF13629">
    <property type="entry name" value="T2SS-T3SS_pil_N"/>
    <property type="match status" value="1"/>
</dbReference>
<dbReference type="EMBL" id="JBHTLU010000031">
    <property type="protein sequence ID" value="MFD1222483.1"/>
    <property type="molecule type" value="Genomic_DNA"/>
</dbReference>
<proteinExistence type="predicted"/>
<organism evidence="3 4">
    <name type="scientific">Paenibacillus vulneris</name>
    <dbReference type="NCBI Taxonomy" id="1133364"/>
    <lineage>
        <taxon>Bacteria</taxon>
        <taxon>Bacillati</taxon>
        <taxon>Bacillota</taxon>
        <taxon>Bacilli</taxon>
        <taxon>Bacillales</taxon>
        <taxon>Paenibacillaceae</taxon>
        <taxon>Paenibacillus</taxon>
    </lineage>
</organism>